<evidence type="ECO:0000313" key="3">
    <source>
        <dbReference type="Proteomes" id="UP001595797"/>
    </source>
</evidence>
<keyword evidence="3" id="KW-1185">Reference proteome</keyword>
<dbReference type="NCBIfam" id="TIGR03083">
    <property type="entry name" value="maleylpyruvate isomerase family mycothiol-dependent enzyme"/>
    <property type="match status" value="1"/>
</dbReference>
<comment type="caution">
    <text evidence="2">The sequence shown here is derived from an EMBL/GenBank/DDBJ whole genome shotgun (WGS) entry which is preliminary data.</text>
</comment>
<name>A0ABV9TF38_9MICC</name>
<sequence length="219" mass="24071">MDRDAVWDAVHRERSALADLLETLSPQEWDHPTLCPGWAVRDVAAHVISSAQYGPADLVRALWRGRGDFDRAMRLDARDRGRRPAAEIVADYRRLDGSRRHPPGTSVREPLLDVLVHTQDIVLPLGRRHAMPPEAARAAAERVWSMPFPFRARRRLRGLTMVATDVAWRAGEGPEVRGSMEALLLLLTGRTAALDRLEGPGLPLLAATPGAAPGAARDA</sequence>
<dbReference type="Pfam" id="PF11716">
    <property type="entry name" value="MDMPI_N"/>
    <property type="match status" value="1"/>
</dbReference>
<evidence type="ECO:0000313" key="2">
    <source>
        <dbReference type="EMBL" id="MFC4902597.1"/>
    </source>
</evidence>
<organism evidence="2 3">
    <name type="scientific">Kocuria oceani</name>
    <dbReference type="NCBI Taxonomy" id="988827"/>
    <lineage>
        <taxon>Bacteria</taxon>
        <taxon>Bacillati</taxon>
        <taxon>Actinomycetota</taxon>
        <taxon>Actinomycetes</taxon>
        <taxon>Micrococcales</taxon>
        <taxon>Micrococcaceae</taxon>
        <taxon>Kocuria</taxon>
    </lineage>
</organism>
<dbReference type="InterPro" id="IPR024344">
    <property type="entry name" value="MDMPI_metal-binding"/>
</dbReference>
<dbReference type="Proteomes" id="UP001595797">
    <property type="component" value="Unassembled WGS sequence"/>
</dbReference>
<accession>A0ABV9TF38</accession>
<dbReference type="InterPro" id="IPR034660">
    <property type="entry name" value="DinB/YfiT-like"/>
</dbReference>
<dbReference type="Gene3D" id="1.20.120.450">
    <property type="entry name" value="dinb family like domain"/>
    <property type="match status" value="1"/>
</dbReference>
<dbReference type="GO" id="GO:0016853">
    <property type="term" value="F:isomerase activity"/>
    <property type="evidence" value="ECO:0007669"/>
    <property type="project" value="UniProtKB-KW"/>
</dbReference>
<gene>
    <name evidence="2" type="ORF">ACFPCS_03340</name>
</gene>
<reference evidence="3" key="1">
    <citation type="journal article" date="2019" name="Int. J. Syst. Evol. Microbiol.">
        <title>The Global Catalogue of Microorganisms (GCM) 10K type strain sequencing project: providing services to taxonomists for standard genome sequencing and annotation.</title>
        <authorList>
            <consortium name="The Broad Institute Genomics Platform"/>
            <consortium name="The Broad Institute Genome Sequencing Center for Infectious Disease"/>
            <person name="Wu L."/>
            <person name="Ma J."/>
        </authorList>
    </citation>
    <scope>NUCLEOTIDE SEQUENCE [LARGE SCALE GENOMIC DNA]</scope>
    <source>
        <strain evidence="3">CGMCC 4.6946</strain>
    </source>
</reference>
<keyword evidence="2" id="KW-0413">Isomerase</keyword>
<dbReference type="EMBL" id="JBHSIW010000005">
    <property type="protein sequence ID" value="MFC4902597.1"/>
    <property type="molecule type" value="Genomic_DNA"/>
</dbReference>
<proteinExistence type="predicted"/>
<protein>
    <submittedName>
        <fullName evidence="2">Maleylpyruvate isomerase family mycothiol-dependent enzyme</fullName>
    </submittedName>
</protein>
<evidence type="ECO:0000259" key="1">
    <source>
        <dbReference type="Pfam" id="PF11716"/>
    </source>
</evidence>
<feature type="domain" description="Mycothiol-dependent maleylpyruvate isomerase metal-binding" evidence="1">
    <location>
        <begin position="11"/>
        <end position="95"/>
    </location>
</feature>
<dbReference type="InterPro" id="IPR017517">
    <property type="entry name" value="Maleyloyr_isom"/>
</dbReference>
<dbReference type="SUPFAM" id="SSF109854">
    <property type="entry name" value="DinB/YfiT-like putative metalloenzymes"/>
    <property type="match status" value="1"/>
</dbReference>
<dbReference type="RefSeq" id="WP_277551703.1">
    <property type="nucleotide sequence ID" value="NZ_JARAMH010000012.1"/>
</dbReference>